<dbReference type="SUPFAM" id="SSF143011">
    <property type="entry name" value="RelE-like"/>
    <property type="match status" value="1"/>
</dbReference>
<dbReference type="PANTHER" id="PTHR40266">
    <property type="entry name" value="TOXIN HIGB-1"/>
    <property type="match status" value="1"/>
</dbReference>
<gene>
    <name evidence="1" type="ORF">AUC68_00420</name>
</gene>
<accession>A0A1E3W6G5</accession>
<keyword evidence="2" id="KW-1185">Reference proteome</keyword>
<dbReference type="EMBL" id="LPWG01000001">
    <property type="protein sequence ID" value="ODS01399.1"/>
    <property type="molecule type" value="Genomic_DNA"/>
</dbReference>
<dbReference type="Gene3D" id="3.30.2310.20">
    <property type="entry name" value="RelE-like"/>
    <property type="match status" value="1"/>
</dbReference>
<protein>
    <recommendedName>
        <fullName evidence="3">Peptidase</fullName>
    </recommendedName>
</protein>
<sequence>MIRSFRHKGLRAFWEKGETQKLPAERVGRIERMLDRLNSATEPGDMDVPSYRFHRLKGTRTGTYAVTVSGNWRLTFQWEDGDATNVNFEDYH</sequence>
<dbReference type="Pfam" id="PF05015">
    <property type="entry name" value="HigB-like_toxin"/>
    <property type="match status" value="1"/>
</dbReference>
<dbReference type="InterPro" id="IPR007711">
    <property type="entry name" value="HigB-1"/>
</dbReference>
<dbReference type="InterPro" id="IPR035093">
    <property type="entry name" value="RelE/ParE_toxin_dom_sf"/>
</dbReference>
<organism evidence="1 2">
    <name type="scientific">Methyloceanibacter methanicus</name>
    <dbReference type="NCBI Taxonomy" id="1774968"/>
    <lineage>
        <taxon>Bacteria</taxon>
        <taxon>Pseudomonadati</taxon>
        <taxon>Pseudomonadota</taxon>
        <taxon>Alphaproteobacteria</taxon>
        <taxon>Hyphomicrobiales</taxon>
        <taxon>Hyphomicrobiaceae</taxon>
        <taxon>Methyloceanibacter</taxon>
    </lineage>
</organism>
<dbReference type="Proteomes" id="UP000094501">
    <property type="component" value="Unassembled WGS sequence"/>
</dbReference>
<proteinExistence type="predicted"/>
<evidence type="ECO:0000313" key="2">
    <source>
        <dbReference type="Proteomes" id="UP000094501"/>
    </source>
</evidence>
<comment type="caution">
    <text evidence="1">The sequence shown here is derived from an EMBL/GenBank/DDBJ whole genome shotgun (WGS) entry which is preliminary data.</text>
</comment>
<evidence type="ECO:0000313" key="1">
    <source>
        <dbReference type="EMBL" id="ODS01399.1"/>
    </source>
</evidence>
<evidence type="ECO:0008006" key="3">
    <source>
        <dbReference type="Google" id="ProtNLM"/>
    </source>
</evidence>
<reference evidence="1 2" key="1">
    <citation type="journal article" date="2016" name="Environ. Microbiol.">
        <title>New Methyloceanibacter diversity from North Sea sediments includes methanotroph containing solely the soluble methane monooxygenase.</title>
        <authorList>
            <person name="Vekeman B."/>
            <person name="Kerckhof F.M."/>
            <person name="Cremers G."/>
            <person name="de Vos P."/>
            <person name="Vandamme P."/>
            <person name="Boon N."/>
            <person name="Op den Camp H.J."/>
            <person name="Heylen K."/>
        </authorList>
    </citation>
    <scope>NUCLEOTIDE SEQUENCE [LARGE SCALE GENOMIC DNA]</scope>
    <source>
        <strain evidence="1 2">R-67174</strain>
    </source>
</reference>
<dbReference type="AlphaFoldDB" id="A0A1E3W6G5"/>
<name>A0A1E3W6G5_9HYPH</name>
<dbReference type="OrthoDB" id="9801102at2"/>
<dbReference type="PANTHER" id="PTHR40266:SF2">
    <property type="entry name" value="TOXIN HIGB-1"/>
    <property type="match status" value="1"/>
</dbReference>
<dbReference type="STRING" id="1774968.AUC68_00420"/>